<keyword evidence="4" id="KW-1185">Reference proteome</keyword>
<protein>
    <recommendedName>
        <fullName evidence="5">Integral membrane protein</fullName>
    </recommendedName>
</protein>
<accession>A0ABW4AP43</accession>
<feature type="transmembrane region" description="Helical" evidence="2">
    <location>
        <begin position="248"/>
        <end position="265"/>
    </location>
</feature>
<comment type="caution">
    <text evidence="3">The sequence shown here is derived from an EMBL/GenBank/DDBJ whole genome shotgun (WGS) entry which is preliminary data.</text>
</comment>
<evidence type="ECO:0000313" key="3">
    <source>
        <dbReference type="EMBL" id="MFD1372308.1"/>
    </source>
</evidence>
<evidence type="ECO:0000256" key="2">
    <source>
        <dbReference type="SAM" id="Phobius"/>
    </source>
</evidence>
<gene>
    <name evidence="3" type="ORF">ACFQ5G_43890</name>
</gene>
<name>A0ABW4AP43_9ACTN</name>
<feature type="transmembrane region" description="Helical" evidence="2">
    <location>
        <begin position="193"/>
        <end position="212"/>
    </location>
</feature>
<feature type="transmembrane region" description="Helical" evidence="2">
    <location>
        <begin position="224"/>
        <end position="241"/>
    </location>
</feature>
<feature type="transmembrane region" description="Helical" evidence="2">
    <location>
        <begin position="74"/>
        <end position="92"/>
    </location>
</feature>
<feature type="transmembrane region" description="Helical" evidence="2">
    <location>
        <begin position="277"/>
        <end position="302"/>
    </location>
</feature>
<feature type="transmembrane region" description="Helical" evidence="2">
    <location>
        <begin position="33"/>
        <end position="54"/>
    </location>
</feature>
<evidence type="ECO:0008006" key="5">
    <source>
        <dbReference type="Google" id="ProtNLM"/>
    </source>
</evidence>
<reference evidence="4" key="1">
    <citation type="journal article" date="2019" name="Int. J. Syst. Evol. Microbiol.">
        <title>The Global Catalogue of Microorganisms (GCM) 10K type strain sequencing project: providing services to taxonomists for standard genome sequencing and annotation.</title>
        <authorList>
            <consortium name="The Broad Institute Genomics Platform"/>
            <consortium name="The Broad Institute Genome Sequencing Center for Infectious Disease"/>
            <person name="Wu L."/>
            <person name="Ma J."/>
        </authorList>
    </citation>
    <scope>NUCLEOTIDE SEQUENCE [LARGE SCALE GENOMIC DNA]</scope>
    <source>
        <strain evidence="4">CCM 7526</strain>
    </source>
</reference>
<feature type="transmembrane region" description="Helical" evidence="2">
    <location>
        <begin position="104"/>
        <end position="122"/>
    </location>
</feature>
<dbReference type="RefSeq" id="WP_317796259.1">
    <property type="nucleotide sequence ID" value="NZ_AP028461.1"/>
</dbReference>
<feature type="transmembrane region" description="Helical" evidence="2">
    <location>
        <begin position="386"/>
        <end position="406"/>
    </location>
</feature>
<proteinExistence type="predicted"/>
<feature type="transmembrane region" description="Helical" evidence="2">
    <location>
        <begin position="309"/>
        <end position="331"/>
    </location>
</feature>
<feature type="region of interest" description="Disordered" evidence="1">
    <location>
        <begin position="1"/>
        <end position="26"/>
    </location>
</feature>
<keyword evidence="2" id="KW-0812">Transmembrane</keyword>
<keyword evidence="2" id="KW-1133">Transmembrane helix</keyword>
<organism evidence="3 4">
    <name type="scientific">Actinoplanes sichuanensis</name>
    <dbReference type="NCBI Taxonomy" id="512349"/>
    <lineage>
        <taxon>Bacteria</taxon>
        <taxon>Bacillati</taxon>
        <taxon>Actinomycetota</taxon>
        <taxon>Actinomycetes</taxon>
        <taxon>Micromonosporales</taxon>
        <taxon>Micromonosporaceae</taxon>
        <taxon>Actinoplanes</taxon>
    </lineage>
</organism>
<evidence type="ECO:0000256" key="1">
    <source>
        <dbReference type="SAM" id="MobiDB-lite"/>
    </source>
</evidence>
<feature type="transmembrane region" description="Helical" evidence="2">
    <location>
        <begin position="435"/>
        <end position="452"/>
    </location>
</feature>
<dbReference type="Proteomes" id="UP001597183">
    <property type="component" value="Unassembled WGS sequence"/>
</dbReference>
<keyword evidence="2" id="KW-0472">Membrane</keyword>
<evidence type="ECO:0000313" key="4">
    <source>
        <dbReference type="Proteomes" id="UP001597183"/>
    </source>
</evidence>
<feature type="transmembrane region" description="Helical" evidence="2">
    <location>
        <begin position="351"/>
        <end position="374"/>
    </location>
</feature>
<dbReference type="EMBL" id="JBHTMK010000055">
    <property type="protein sequence ID" value="MFD1372308.1"/>
    <property type="molecule type" value="Genomic_DNA"/>
</dbReference>
<sequence length="455" mass="47695">MSSRGDAPTSSRGDAPTSSPFAGKRLSSRPDRIAATVAVGLFALASVVGAVLTLTGRPVYATAAPLFAKWLPHVGPGTPLALMVAVLTVIHGPRLAARLPWRRLLVLSYLATVAWTLSLALIDGWQRGIAGRLTTEHEYLHEVPGITDIPATLAVFTTRILDFQPDSWATHVSAHPPGALLVFVWLDRIGLGGGAWAGLLCVLVAGLAAVAVPHTVRLLGTDEAARAVLPFVVLFPGAVWTGASGDGLFMGVTAAGIGLLAHGAVRGRAVAAIGGGALLGFGCYLSYGLVLMAPLALTVVLLSRRWAAAGWAVAGALPVAVVFTAFGFDWFDGYHLLIERYYQGIATDRAYAYWVWADLACVVAAAGPVAAVVLRRAVPEARRPGAALLPLAAAAAIVAADLSGYSKAEVERIWLPFSVWLLSGTALIPQADRRFWLAVQVTVALAVNHLLLTNW</sequence>
<feature type="transmembrane region" description="Helical" evidence="2">
    <location>
        <begin position="412"/>
        <end position="428"/>
    </location>
</feature>
<feature type="compositionally biased region" description="Polar residues" evidence="1">
    <location>
        <begin position="1"/>
        <end position="20"/>
    </location>
</feature>